<feature type="region of interest" description="Disordered" evidence="1">
    <location>
        <begin position="27"/>
        <end position="49"/>
    </location>
</feature>
<evidence type="ECO:0000313" key="3">
    <source>
        <dbReference type="Proteomes" id="UP000774326"/>
    </source>
</evidence>
<name>A0A9P8Q1I7_WICPI</name>
<dbReference type="AlphaFoldDB" id="A0A9P8Q1I7"/>
<keyword evidence="3" id="KW-1185">Reference proteome</keyword>
<reference evidence="2" key="1">
    <citation type="journal article" date="2021" name="Open Biol.">
        <title>Shared evolutionary footprints suggest mitochondrial oxidative damage underlies multiple complex I losses in fungi.</title>
        <authorList>
            <person name="Schikora-Tamarit M.A."/>
            <person name="Marcet-Houben M."/>
            <person name="Nosek J."/>
            <person name="Gabaldon T."/>
        </authorList>
    </citation>
    <scope>NUCLEOTIDE SEQUENCE</scope>
    <source>
        <strain evidence="2">CBS2887</strain>
    </source>
</reference>
<evidence type="ECO:0000313" key="2">
    <source>
        <dbReference type="EMBL" id="KAH3682132.1"/>
    </source>
</evidence>
<reference evidence="2" key="2">
    <citation type="submission" date="2021-01" db="EMBL/GenBank/DDBJ databases">
        <authorList>
            <person name="Schikora-Tamarit M.A."/>
        </authorList>
    </citation>
    <scope>NUCLEOTIDE SEQUENCE</scope>
    <source>
        <strain evidence="2">CBS2887</strain>
    </source>
</reference>
<sequence length="90" mass="9549">MNPSSIDLVNGAPHATVETSATDINVSQGDLSENPQVENFSPPVSVSDAHSTPSVQSKLIWSNLDNLSKSVKKVEGLLWENCADLSKIAS</sequence>
<evidence type="ECO:0000256" key="1">
    <source>
        <dbReference type="SAM" id="MobiDB-lite"/>
    </source>
</evidence>
<protein>
    <submittedName>
        <fullName evidence="2">Uncharacterized protein</fullName>
    </submittedName>
</protein>
<dbReference type="Proteomes" id="UP000774326">
    <property type="component" value="Unassembled WGS sequence"/>
</dbReference>
<comment type="caution">
    <text evidence="2">The sequence shown here is derived from an EMBL/GenBank/DDBJ whole genome shotgun (WGS) entry which is preliminary data.</text>
</comment>
<dbReference type="EMBL" id="JAEUBG010003934">
    <property type="protein sequence ID" value="KAH3682132.1"/>
    <property type="molecule type" value="Genomic_DNA"/>
</dbReference>
<organism evidence="2 3">
    <name type="scientific">Wickerhamomyces pijperi</name>
    <name type="common">Yeast</name>
    <name type="synonym">Pichia pijperi</name>
    <dbReference type="NCBI Taxonomy" id="599730"/>
    <lineage>
        <taxon>Eukaryota</taxon>
        <taxon>Fungi</taxon>
        <taxon>Dikarya</taxon>
        <taxon>Ascomycota</taxon>
        <taxon>Saccharomycotina</taxon>
        <taxon>Saccharomycetes</taxon>
        <taxon>Phaffomycetales</taxon>
        <taxon>Wickerhamomycetaceae</taxon>
        <taxon>Wickerhamomyces</taxon>
    </lineage>
</organism>
<proteinExistence type="predicted"/>
<gene>
    <name evidence="2" type="ORF">WICPIJ_006902</name>
</gene>
<accession>A0A9P8Q1I7</accession>